<keyword evidence="1" id="KW-1133">Transmembrane helix</keyword>
<evidence type="ECO:0000313" key="2">
    <source>
        <dbReference type="EMBL" id="VEN53927.1"/>
    </source>
</evidence>
<dbReference type="AlphaFoldDB" id="A0A653D174"/>
<protein>
    <submittedName>
        <fullName evidence="2">Uncharacterized protein</fullName>
    </submittedName>
</protein>
<keyword evidence="1" id="KW-0812">Transmembrane</keyword>
<keyword evidence="3" id="KW-1185">Reference proteome</keyword>
<evidence type="ECO:0000256" key="1">
    <source>
        <dbReference type="SAM" id="Phobius"/>
    </source>
</evidence>
<organism evidence="2 3">
    <name type="scientific">Callosobruchus maculatus</name>
    <name type="common">Southern cowpea weevil</name>
    <name type="synonym">Pulse bruchid</name>
    <dbReference type="NCBI Taxonomy" id="64391"/>
    <lineage>
        <taxon>Eukaryota</taxon>
        <taxon>Metazoa</taxon>
        <taxon>Ecdysozoa</taxon>
        <taxon>Arthropoda</taxon>
        <taxon>Hexapoda</taxon>
        <taxon>Insecta</taxon>
        <taxon>Pterygota</taxon>
        <taxon>Neoptera</taxon>
        <taxon>Endopterygota</taxon>
        <taxon>Coleoptera</taxon>
        <taxon>Polyphaga</taxon>
        <taxon>Cucujiformia</taxon>
        <taxon>Chrysomeloidea</taxon>
        <taxon>Chrysomelidae</taxon>
        <taxon>Bruchinae</taxon>
        <taxon>Bruchini</taxon>
        <taxon>Callosobruchus</taxon>
    </lineage>
</organism>
<dbReference type="Proteomes" id="UP000410492">
    <property type="component" value="Unassembled WGS sequence"/>
</dbReference>
<accession>A0A653D174</accession>
<evidence type="ECO:0000313" key="3">
    <source>
        <dbReference type="Proteomes" id="UP000410492"/>
    </source>
</evidence>
<name>A0A653D174_CALMS</name>
<proteinExistence type="predicted"/>
<gene>
    <name evidence="2" type="ORF">CALMAC_LOCUS13572</name>
</gene>
<reference evidence="2 3" key="1">
    <citation type="submission" date="2019-01" db="EMBL/GenBank/DDBJ databases">
        <authorList>
            <person name="Sayadi A."/>
        </authorList>
    </citation>
    <scope>NUCLEOTIDE SEQUENCE [LARGE SCALE GENOMIC DNA]</scope>
</reference>
<dbReference type="OrthoDB" id="6726877at2759"/>
<feature type="transmembrane region" description="Helical" evidence="1">
    <location>
        <begin position="21"/>
        <end position="42"/>
    </location>
</feature>
<dbReference type="EMBL" id="CAACVG010009700">
    <property type="protein sequence ID" value="VEN53927.1"/>
    <property type="molecule type" value="Genomic_DNA"/>
</dbReference>
<sequence>MKHQMETTKELYCMSVYPIWLPVKVNTLVIILLQMFCAYQLYTPAAQVFTTIHEEVSLLLSHMDLLSSRLRIVFHVRE</sequence>
<feature type="non-terminal residue" evidence="2">
    <location>
        <position position="78"/>
    </location>
</feature>
<keyword evidence="1" id="KW-0472">Membrane</keyword>